<sequence>MIVEPSLGVQALRSGHQAAAPALPLPAVGSTLQLSVLAREQLGVRVVTEHGLTLLLPGLVAAELQPGAQLLMRVLASQPRLQLQLLPSPAAAPSGPPLAAAQLPAAAEQARIPGWPASKPAAETLAAGWRGVLLAAVASPPPGSALLPAMLLAGARPEHDPLAQARSLAEQGWCLAHCWPGQTLRLALGEAAPKGGVVGSDELLLQLQLPYWGAVLLRLRPSAAGPLLQLHSESTTVLAQWQACLPRWRQAMLAAGQQLLLQLRHGRMAPMAARPGPASRARLPALAQFQLAAQMILLLQAAAEEAQAADGQPAQAESNQT</sequence>
<dbReference type="RefSeq" id="WP_386093214.1">
    <property type="nucleotide sequence ID" value="NZ_JBHRXN010000032.1"/>
</dbReference>
<dbReference type="Proteomes" id="UP001595741">
    <property type="component" value="Unassembled WGS sequence"/>
</dbReference>
<protein>
    <recommendedName>
        <fullName evidence="3">Flagellar hook-length control protein FliK</fullName>
    </recommendedName>
</protein>
<keyword evidence="2" id="KW-1185">Reference proteome</keyword>
<proteinExistence type="predicted"/>
<name>A0ABV7RLD7_9NEIS</name>
<evidence type="ECO:0000313" key="1">
    <source>
        <dbReference type="EMBL" id="MFC3533470.1"/>
    </source>
</evidence>
<accession>A0ABV7RLD7</accession>
<evidence type="ECO:0000313" key="2">
    <source>
        <dbReference type="Proteomes" id="UP001595741"/>
    </source>
</evidence>
<evidence type="ECO:0008006" key="3">
    <source>
        <dbReference type="Google" id="ProtNLM"/>
    </source>
</evidence>
<reference evidence="2" key="1">
    <citation type="journal article" date="2019" name="Int. J. Syst. Evol. Microbiol.">
        <title>The Global Catalogue of Microorganisms (GCM) 10K type strain sequencing project: providing services to taxonomists for standard genome sequencing and annotation.</title>
        <authorList>
            <consortium name="The Broad Institute Genomics Platform"/>
            <consortium name="The Broad Institute Genome Sequencing Center for Infectious Disease"/>
            <person name="Wu L."/>
            <person name="Ma J."/>
        </authorList>
    </citation>
    <scope>NUCLEOTIDE SEQUENCE [LARGE SCALE GENOMIC DNA]</scope>
    <source>
        <strain evidence="2">KCTC 42742</strain>
    </source>
</reference>
<comment type="caution">
    <text evidence="1">The sequence shown here is derived from an EMBL/GenBank/DDBJ whole genome shotgun (WGS) entry which is preliminary data.</text>
</comment>
<organism evidence="1 2">
    <name type="scientific">Vogesella facilis</name>
    <dbReference type="NCBI Taxonomy" id="1655232"/>
    <lineage>
        <taxon>Bacteria</taxon>
        <taxon>Pseudomonadati</taxon>
        <taxon>Pseudomonadota</taxon>
        <taxon>Betaproteobacteria</taxon>
        <taxon>Neisseriales</taxon>
        <taxon>Chromobacteriaceae</taxon>
        <taxon>Vogesella</taxon>
    </lineage>
</organism>
<gene>
    <name evidence="1" type="ORF">ACFOLG_14915</name>
</gene>
<dbReference type="EMBL" id="JBHRXN010000032">
    <property type="protein sequence ID" value="MFC3533470.1"/>
    <property type="molecule type" value="Genomic_DNA"/>
</dbReference>